<evidence type="ECO:0000313" key="5">
    <source>
        <dbReference type="EMBL" id="KXZ72082.1"/>
    </source>
</evidence>
<dbReference type="InterPro" id="IPR052021">
    <property type="entry name" value="Type-I_RS_S_subunit"/>
</dbReference>
<protein>
    <submittedName>
        <fullName evidence="5">Type I restriction modification DNA specificity domain protein</fullName>
    </submittedName>
</protein>
<dbReference type="SUPFAM" id="SSF116734">
    <property type="entry name" value="DNA methylase specificity domain"/>
    <property type="match status" value="1"/>
</dbReference>
<dbReference type="AlphaFoldDB" id="A0A150HZ15"/>
<organism evidence="5 6">
    <name type="scientific">Acinetobacter venetianus</name>
    <dbReference type="NCBI Taxonomy" id="52133"/>
    <lineage>
        <taxon>Bacteria</taxon>
        <taxon>Pseudomonadati</taxon>
        <taxon>Pseudomonadota</taxon>
        <taxon>Gammaproteobacteria</taxon>
        <taxon>Moraxellales</taxon>
        <taxon>Moraxellaceae</taxon>
        <taxon>Acinetobacter</taxon>
    </lineage>
</organism>
<sequence length="206" mass="23932">MSNAKKLVKLSDIAEVRTGYTFREKIEELQTGNAHLAQIKDVRSIRDVTQSQRLYVNELPKIHWDGKMNSLIDTECVLLPCRGEYYKASYFEGRQNPADLPLIVSSQFLILFANKQKLLPEYLCWYLNQPIAQYELRQESQGSNISMLTVASVGQFKIPVPNLETQQQIIQLNNIWEEEQVLSHKLLRNREIMMQGMFQQLLKGNK</sequence>
<dbReference type="PANTHER" id="PTHR30408:SF12">
    <property type="entry name" value="TYPE I RESTRICTION ENZYME MJAVIII SPECIFICITY SUBUNIT"/>
    <property type="match status" value="1"/>
</dbReference>
<dbReference type="GO" id="GO:0009307">
    <property type="term" value="P:DNA restriction-modification system"/>
    <property type="evidence" value="ECO:0007669"/>
    <property type="project" value="UniProtKB-KW"/>
</dbReference>
<comment type="caution">
    <text evidence="5">The sequence shown here is derived from an EMBL/GenBank/DDBJ whole genome shotgun (WGS) entry which is preliminary data.</text>
</comment>
<feature type="domain" description="Type I restriction modification DNA specificity" evidence="4">
    <location>
        <begin position="6"/>
        <end position="170"/>
    </location>
</feature>
<evidence type="ECO:0000256" key="2">
    <source>
        <dbReference type="ARBA" id="ARBA00022747"/>
    </source>
</evidence>
<dbReference type="RefSeq" id="WP_061524010.1">
    <property type="nucleotide sequence ID" value="NZ_JRHX01000030.1"/>
</dbReference>
<evidence type="ECO:0000313" key="6">
    <source>
        <dbReference type="Proteomes" id="UP000075544"/>
    </source>
</evidence>
<reference evidence="5 6" key="1">
    <citation type="journal article" date="2016" name="Sci. Rep.">
        <title>Genomic and phenotypic characterization of the species Acinetobacter venetianus.</title>
        <authorList>
            <person name="Fondi M."/>
            <person name="Maida I."/>
            <person name="Perrin E."/>
            <person name="Orlandini V."/>
            <person name="La Torre L."/>
            <person name="Bosi E."/>
            <person name="Negroni A."/>
            <person name="Zanaroli G."/>
            <person name="Fava F."/>
            <person name="Decorosi F."/>
            <person name="Giovannetti L."/>
            <person name="Viti C."/>
            <person name="Vaneechoutte M."/>
            <person name="Dijkshoorn L."/>
            <person name="Fani R."/>
        </authorList>
    </citation>
    <scope>NUCLEOTIDE SEQUENCE [LARGE SCALE GENOMIC DNA]</scope>
    <source>
        <strain evidence="5 6">LUH13518</strain>
    </source>
</reference>
<name>A0A150HZ15_9GAMM</name>
<dbReference type="EMBL" id="JRHX01000030">
    <property type="protein sequence ID" value="KXZ72082.1"/>
    <property type="molecule type" value="Genomic_DNA"/>
</dbReference>
<dbReference type="Pfam" id="PF01420">
    <property type="entry name" value="Methylase_S"/>
    <property type="match status" value="1"/>
</dbReference>
<comment type="similarity">
    <text evidence="1">Belongs to the type-I restriction system S methylase family.</text>
</comment>
<evidence type="ECO:0000256" key="3">
    <source>
        <dbReference type="ARBA" id="ARBA00023125"/>
    </source>
</evidence>
<evidence type="ECO:0000259" key="4">
    <source>
        <dbReference type="Pfam" id="PF01420"/>
    </source>
</evidence>
<dbReference type="PATRIC" id="fig|52133.19.peg.714"/>
<proteinExistence type="inferred from homology"/>
<keyword evidence="3" id="KW-0238">DNA-binding</keyword>
<evidence type="ECO:0000256" key="1">
    <source>
        <dbReference type="ARBA" id="ARBA00010923"/>
    </source>
</evidence>
<gene>
    <name evidence="5" type="ORF">AVENLUH13518_00693</name>
</gene>
<dbReference type="Gene3D" id="3.90.220.20">
    <property type="entry name" value="DNA methylase specificity domains"/>
    <property type="match status" value="1"/>
</dbReference>
<dbReference type="InterPro" id="IPR044946">
    <property type="entry name" value="Restrct_endonuc_typeI_TRD_sf"/>
</dbReference>
<accession>A0A150HZ15</accession>
<dbReference type="Proteomes" id="UP000075544">
    <property type="component" value="Unassembled WGS sequence"/>
</dbReference>
<dbReference type="PANTHER" id="PTHR30408">
    <property type="entry name" value="TYPE-1 RESTRICTION ENZYME ECOKI SPECIFICITY PROTEIN"/>
    <property type="match status" value="1"/>
</dbReference>
<dbReference type="GO" id="GO:0003677">
    <property type="term" value="F:DNA binding"/>
    <property type="evidence" value="ECO:0007669"/>
    <property type="project" value="UniProtKB-KW"/>
</dbReference>
<keyword evidence="2" id="KW-0680">Restriction system</keyword>
<dbReference type="InterPro" id="IPR000055">
    <property type="entry name" value="Restrct_endonuc_typeI_TRD"/>
</dbReference>